<dbReference type="Gene3D" id="2.60.120.10">
    <property type="entry name" value="Jelly Rolls"/>
    <property type="match status" value="2"/>
</dbReference>
<dbReference type="Pfam" id="PF00027">
    <property type="entry name" value="cNMP_binding"/>
    <property type="match status" value="1"/>
</dbReference>
<proteinExistence type="predicted"/>
<dbReference type="AlphaFoldDB" id="A0AAE0FUE5"/>
<dbReference type="InterPro" id="IPR014710">
    <property type="entry name" value="RmlC-like_jellyroll"/>
</dbReference>
<dbReference type="PANTHER" id="PTHR23011">
    <property type="entry name" value="CYCLIC NUCLEOTIDE-BINDING DOMAIN CONTAINING PROTEIN"/>
    <property type="match status" value="1"/>
</dbReference>
<dbReference type="InterPro" id="IPR018490">
    <property type="entry name" value="cNMP-bd_dom_sf"/>
</dbReference>
<name>A0AAE0FUE5_9CHLO</name>
<dbReference type="SMART" id="SM00100">
    <property type="entry name" value="cNMP"/>
    <property type="match status" value="1"/>
</dbReference>
<evidence type="ECO:0000313" key="3">
    <source>
        <dbReference type="EMBL" id="KAK3266094.1"/>
    </source>
</evidence>
<keyword evidence="4" id="KW-1185">Reference proteome</keyword>
<evidence type="ECO:0000313" key="4">
    <source>
        <dbReference type="Proteomes" id="UP001190700"/>
    </source>
</evidence>
<evidence type="ECO:0000259" key="2">
    <source>
        <dbReference type="PROSITE" id="PS50042"/>
    </source>
</evidence>
<dbReference type="InterPro" id="IPR000595">
    <property type="entry name" value="cNMP-bd_dom"/>
</dbReference>
<reference evidence="3 4" key="1">
    <citation type="journal article" date="2015" name="Genome Biol. Evol.">
        <title>Comparative Genomics of a Bacterivorous Green Alga Reveals Evolutionary Causalities and Consequences of Phago-Mixotrophic Mode of Nutrition.</title>
        <authorList>
            <person name="Burns J.A."/>
            <person name="Paasch A."/>
            <person name="Narechania A."/>
            <person name="Kim E."/>
        </authorList>
    </citation>
    <scope>NUCLEOTIDE SEQUENCE [LARGE SCALE GENOMIC DNA]</scope>
    <source>
        <strain evidence="3 4">PLY_AMNH</strain>
    </source>
</reference>
<organism evidence="3 4">
    <name type="scientific">Cymbomonas tetramitiformis</name>
    <dbReference type="NCBI Taxonomy" id="36881"/>
    <lineage>
        <taxon>Eukaryota</taxon>
        <taxon>Viridiplantae</taxon>
        <taxon>Chlorophyta</taxon>
        <taxon>Pyramimonadophyceae</taxon>
        <taxon>Pyramimonadales</taxon>
        <taxon>Pyramimonadaceae</taxon>
        <taxon>Cymbomonas</taxon>
    </lineage>
</organism>
<dbReference type="EMBL" id="LGRX02013444">
    <property type="protein sequence ID" value="KAK3266094.1"/>
    <property type="molecule type" value="Genomic_DNA"/>
</dbReference>
<sequence length="562" mass="62945">MADTLSSDVRQMYLKRLRALTSLPSSERRHEDLVKIAETTIHLCQFFRTLPDGMQEAMCRCITFETIPKGETIFHEGDVGEKFYVVVSGKVDVLVRGDASVKDTIERGPHAGLFVAVTLGSGDAFGEIALMRSEPRSATVAARTRCEVLTVTKDSFQEVLEQVYGTSLNDKLKFLNSLNILRGRPAKRIIQLAHFLNVSSHISGTVFYPDKDLRICFVVDGECRLRCAKEDRSLPSIDGGSHFYDTNTISRLGPGSWFGESCLFEDLKRNFTVETKVETTLFSIGKQEALKYLEPSVRHKMRDEALFRVEYYDGRQAGRLEHVENRKAKVDTEEINSDDESLSEPRGPTIQDRWRAKVLNTEVTDEGSEKFLLEHLRTLKEYTNESVSTNEDRWKAEGVHGFGFQQAREVASLPLRSFKSNKVQTGTPPRGQSSNQAPCRKERKVSMVSPDGKIGKDGNADVRKRLHLPWIHVASAELPVSALELSSSGSKLRTETSRVLSQSIPLKFSHSSPGPRKQRESVPVMSNFGVVKIPASEGVGPVQGQWGLLQVRRTTREAEDLD</sequence>
<dbReference type="PANTHER" id="PTHR23011:SF28">
    <property type="entry name" value="CYCLIC NUCLEOTIDE-BINDING DOMAIN CONTAINING PROTEIN"/>
    <property type="match status" value="1"/>
</dbReference>
<evidence type="ECO:0000256" key="1">
    <source>
        <dbReference type="SAM" id="MobiDB-lite"/>
    </source>
</evidence>
<accession>A0AAE0FUE5</accession>
<feature type="domain" description="Cyclic nucleotide-binding" evidence="2">
    <location>
        <begin position="217"/>
        <end position="310"/>
    </location>
</feature>
<dbReference type="PROSITE" id="PS50042">
    <property type="entry name" value="CNMP_BINDING_3"/>
    <property type="match status" value="2"/>
</dbReference>
<dbReference type="SUPFAM" id="SSF51206">
    <property type="entry name" value="cAMP-binding domain-like"/>
    <property type="match status" value="2"/>
</dbReference>
<feature type="region of interest" description="Disordered" evidence="1">
    <location>
        <begin position="419"/>
        <end position="459"/>
    </location>
</feature>
<dbReference type="PRINTS" id="PR00103">
    <property type="entry name" value="CAMPKINASE"/>
</dbReference>
<dbReference type="PROSITE" id="PS00889">
    <property type="entry name" value="CNMP_BINDING_2"/>
    <property type="match status" value="1"/>
</dbReference>
<gene>
    <name evidence="3" type="ORF">CYMTET_25260</name>
</gene>
<dbReference type="InterPro" id="IPR018488">
    <property type="entry name" value="cNMP-bd_CS"/>
</dbReference>
<feature type="compositionally biased region" description="Polar residues" evidence="1">
    <location>
        <begin position="419"/>
        <end position="437"/>
    </location>
</feature>
<protein>
    <recommendedName>
        <fullName evidence="2">Cyclic nucleotide-binding domain-containing protein</fullName>
    </recommendedName>
</protein>
<comment type="caution">
    <text evidence="3">The sequence shown here is derived from an EMBL/GenBank/DDBJ whole genome shotgun (WGS) entry which is preliminary data.</text>
</comment>
<dbReference type="CDD" id="cd00038">
    <property type="entry name" value="CAP_ED"/>
    <property type="match status" value="2"/>
</dbReference>
<dbReference type="Proteomes" id="UP001190700">
    <property type="component" value="Unassembled WGS sequence"/>
</dbReference>
<feature type="domain" description="Cyclic nucleotide-binding" evidence="2">
    <location>
        <begin position="46"/>
        <end position="160"/>
    </location>
</feature>